<keyword evidence="3" id="KW-0804">Transcription</keyword>
<protein>
    <submittedName>
        <fullName evidence="5">GntR family transcriptional regulator</fullName>
    </submittedName>
</protein>
<evidence type="ECO:0000313" key="6">
    <source>
        <dbReference type="Proteomes" id="UP000724149"/>
    </source>
</evidence>
<dbReference type="PROSITE" id="PS50949">
    <property type="entry name" value="HTH_GNTR"/>
    <property type="match status" value="1"/>
</dbReference>
<dbReference type="CDD" id="cd07377">
    <property type="entry name" value="WHTH_GntR"/>
    <property type="match status" value="1"/>
</dbReference>
<dbReference type="EMBL" id="JACSNR010000001">
    <property type="protein sequence ID" value="MBM6922436.1"/>
    <property type="molecule type" value="Genomic_DNA"/>
</dbReference>
<dbReference type="SMART" id="SM00345">
    <property type="entry name" value="HTH_GNTR"/>
    <property type="match status" value="1"/>
</dbReference>
<organism evidence="5 6">
    <name type="scientific">Hydrogenoanaerobacterium saccharovorans</name>
    <dbReference type="NCBI Taxonomy" id="474960"/>
    <lineage>
        <taxon>Bacteria</taxon>
        <taxon>Bacillati</taxon>
        <taxon>Bacillota</taxon>
        <taxon>Clostridia</taxon>
        <taxon>Eubacteriales</taxon>
        <taxon>Oscillospiraceae</taxon>
        <taxon>Hydrogenoanaerobacterium</taxon>
    </lineage>
</organism>
<evidence type="ECO:0000256" key="1">
    <source>
        <dbReference type="ARBA" id="ARBA00023015"/>
    </source>
</evidence>
<name>A0ABS2GLE0_9FIRM</name>
<reference evidence="5 6" key="1">
    <citation type="journal article" date="2021" name="Sci. Rep.">
        <title>The distribution of antibiotic resistance genes in chicken gut microbiota commensals.</title>
        <authorList>
            <person name="Juricova H."/>
            <person name="Matiasovicova J."/>
            <person name="Kubasova T."/>
            <person name="Cejkova D."/>
            <person name="Rychlik I."/>
        </authorList>
    </citation>
    <scope>NUCLEOTIDE SEQUENCE [LARGE SCALE GENOMIC DNA]</scope>
    <source>
        <strain evidence="5 6">An564</strain>
    </source>
</reference>
<dbReference type="PANTHER" id="PTHR38445">
    <property type="entry name" value="HTH-TYPE TRANSCRIPTIONAL REPRESSOR YTRA"/>
    <property type="match status" value="1"/>
</dbReference>
<dbReference type="Proteomes" id="UP000724149">
    <property type="component" value="Unassembled WGS sequence"/>
</dbReference>
<dbReference type="InterPro" id="IPR036388">
    <property type="entry name" value="WH-like_DNA-bd_sf"/>
</dbReference>
<comment type="caution">
    <text evidence="5">The sequence shown here is derived from an EMBL/GenBank/DDBJ whole genome shotgun (WGS) entry which is preliminary data.</text>
</comment>
<dbReference type="Pfam" id="PF00392">
    <property type="entry name" value="GntR"/>
    <property type="match status" value="1"/>
</dbReference>
<dbReference type="RefSeq" id="WP_177505137.1">
    <property type="nucleotide sequence ID" value="NZ_JACSNR010000001.1"/>
</dbReference>
<keyword evidence="1" id="KW-0805">Transcription regulation</keyword>
<dbReference type="Gene3D" id="1.10.10.10">
    <property type="entry name" value="Winged helix-like DNA-binding domain superfamily/Winged helix DNA-binding domain"/>
    <property type="match status" value="1"/>
</dbReference>
<dbReference type="InterPro" id="IPR000524">
    <property type="entry name" value="Tscrpt_reg_HTH_GntR"/>
</dbReference>
<evidence type="ECO:0000256" key="3">
    <source>
        <dbReference type="ARBA" id="ARBA00023163"/>
    </source>
</evidence>
<keyword evidence="2" id="KW-0238">DNA-binding</keyword>
<evidence type="ECO:0000259" key="4">
    <source>
        <dbReference type="PROSITE" id="PS50949"/>
    </source>
</evidence>
<feature type="domain" description="HTH gntR-type" evidence="4">
    <location>
        <begin position="10"/>
        <end position="78"/>
    </location>
</feature>
<sequence>MYQLDLHSRAPIYQQLKEKILRLIMAGAIGPGDPLPSVRVMARELGINPNTVAKAYQDLEKSGLIYSVAGKGSFISGEETLDRQVAVSVLDHLREAIREARSSGVDRQTALILIDEVYKEGNAQ</sequence>
<accession>A0ABS2GLE0</accession>
<evidence type="ECO:0000256" key="2">
    <source>
        <dbReference type="ARBA" id="ARBA00023125"/>
    </source>
</evidence>
<keyword evidence="6" id="KW-1185">Reference proteome</keyword>
<gene>
    <name evidence="5" type="ORF">H9X81_01835</name>
</gene>
<proteinExistence type="predicted"/>
<evidence type="ECO:0000313" key="5">
    <source>
        <dbReference type="EMBL" id="MBM6922436.1"/>
    </source>
</evidence>
<dbReference type="SUPFAM" id="SSF46785">
    <property type="entry name" value="Winged helix' DNA-binding domain"/>
    <property type="match status" value="1"/>
</dbReference>
<dbReference type="PANTHER" id="PTHR38445:SF9">
    <property type="entry name" value="HTH-TYPE TRANSCRIPTIONAL REPRESSOR YTRA"/>
    <property type="match status" value="1"/>
</dbReference>
<dbReference type="InterPro" id="IPR036390">
    <property type="entry name" value="WH_DNA-bd_sf"/>
</dbReference>